<evidence type="ECO:0000256" key="10">
    <source>
        <dbReference type="SAM" id="Phobius"/>
    </source>
</evidence>
<dbReference type="Pfam" id="PF00420">
    <property type="entry name" value="Oxidored_q2"/>
    <property type="match status" value="1"/>
</dbReference>
<evidence type="ECO:0000256" key="5">
    <source>
        <dbReference type="ARBA" id="ARBA00022967"/>
    </source>
</evidence>
<accession>A0A1U9ALS0</accession>
<evidence type="ECO:0000256" key="8">
    <source>
        <dbReference type="ARBA" id="ARBA00023136"/>
    </source>
</evidence>
<evidence type="ECO:0000256" key="4">
    <source>
        <dbReference type="ARBA" id="ARBA00022692"/>
    </source>
</evidence>
<reference evidence="11" key="1">
    <citation type="submission" date="2016-03" db="EMBL/GenBank/DDBJ databases">
        <authorList>
            <person name="Ploux O."/>
        </authorList>
    </citation>
    <scope>NUCLEOTIDE SEQUENCE</scope>
</reference>
<evidence type="ECO:0000256" key="9">
    <source>
        <dbReference type="ARBA" id="ARBA00031586"/>
    </source>
</evidence>
<dbReference type="Gene3D" id="1.10.287.3510">
    <property type="match status" value="1"/>
</dbReference>
<keyword evidence="7" id="KW-0520">NAD</keyword>
<keyword evidence="6 10" id="KW-1133">Transmembrane helix</keyword>
<evidence type="ECO:0000256" key="6">
    <source>
        <dbReference type="ARBA" id="ARBA00022989"/>
    </source>
</evidence>
<keyword evidence="4 10" id="KW-0812">Transmembrane</keyword>
<organism evidence="11">
    <name type="scientific">Anadara pilula</name>
    <dbReference type="NCBI Taxonomy" id="935003"/>
    <lineage>
        <taxon>Eukaryota</taxon>
        <taxon>Metazoa</taxon>
        <taxon>Spiralia</taxon>
        <taxon>Lophotrochozoa</taxon>
        <taxon>Mollusca</taxon>
        <taxon>Bivalvia</taxon>
        <taxon>Autobranchia</taxon>
        <taxon>Pteriomorphia</taxon>
        <taxon>Arcoida</taxon>
        <taxon>Arcoidea</taxon>
        <taxon>Arcidae</taxon>
        <taxon>Anadara</taxon>
    </lineage>
</organism>
<name>A0A1U9ALS0_9BIVA</name>
<proteinExistence type="inferred from homology"/>
<evidence type="ECO:0000256" key="1">
    <source>
        <dbReference type="ARBA" id="ARBA00004141"/>
    </source>
</evidence>
<feature type="transmembrane region" description="Helical" evidence="10">
    <location>
        <begin position="21"/>
        <end position="43"/>
    </location>
</feature>
<dbReference type="EMBL" id="KU975162">
    <property type="protein sequence ID" value="ANQ92705.1"/>
    <property type="molecule type" value="Genomic_DNA"/>
</dbReference>
<sequence>MGGVILLFLGGVISLWENKHVLSVMISVEVLFLVIVWGFSWVLGMEDMTPVLVLLVLSVCEAALMLSVLVRMVRSHGNDLILSLNTSSC</sequence>
<protein>
    <recommendedName>
        <fullName evidence="3">NADH-ubiquinone oxidoreductase chain 4L</fullName>
    </recommendedName>
    <alternativeName>
        <fullName evidence="9">NADH dehydrogenase subunit 4L</fullName>
    </alternativeName>
</protein>
<comment type="similarity">
    <text evidence="2">Belongs to the complex I subunit 4L family.</text>
</comment>
<evidence type="ECO:0000256" key="3">
    <source>
        <dbReference type="ARBA" id="ARBA00016612"/>
    </source>
</evidence>
<geneLocation type="mitochondrion" evidence="11"/>
<keyword evidence="8 10" id="KW-0472">Membrane</keyword>
<dbReference type="InterPro" id="IPR039428">
    <property type="entry name" value="NUOK/Mnh_C1-like"/>
</dbReference>
<evidence type="ECO:0000256" key="2">
    <source>
        <dbReference type="ARBA" id="ARBA00010519"/>
    </source>
</evidence>
<dbReference type="AlphaFoldDB" id="A0A1U9ALS0"/>
<evidence type="ECO:0000256" key="7">
    <source>
        <dbReference type="ARBA" id="ARBA00023027"/>
    </source>
</evidence>
<keyword evidence="5" id="KW-1278">Translocase</keyword>
<evidence type="ECO:0000313" key="11">
    <source>
        <dbReference type="EMBL" id="ANQ92705.1"/>
    </source>
</evidence>
<keyword evidence="11" id="KW-0496">Mitochondrion</keyword>
<feature type="transmembrane region" description="Helical" evidence="10">
    <location>
        <begin position="49"/>
        <end position="70"/>
    </location>
</feature>
<gene>
    <name evidence="11" type="primary">ND4L</name>
</gene>
<comment type="subcellular location">
    <subcellularLocation>
        <location evidence="1">Membrane</location>
        <topology evidence="1">Multi-pass membrane protein</topology>
    </subcellularLocation>
</comment>
<dbReference type="GO" id="GO:0016020">
    <property type="term" value="C:membrane"/>
    <property type="evidence" value="ECO:0007669"/>
    <property type="project" value="UniProtKB-SubCell"/>
</dbReference>